<gene>
    <name evidence="9" type="ORF">FB567DRAFT_433517</name>
</gene>
<feature type="region of interest" description="Disordered" evidence="6">
    <location>
        <begin position="420"/>
        <end position="486"/>
    </location>
</feature>
<evidence type="ECO:0000313" key="9">
    <source>
        <dbReference type="EMBL" id="KAH7093271.1"/>
    </source>
</evidence>
<comment type="caution">
    <text evidence="9">The sequence shown here is derived from an EMBL/GenBank/DDBJ whole genome shotgun (WGS) entry which is preliminary data.</text>
</comment>
<evidence type="ECO:0000256" key="4">
    <source>
        <dbReference type="ARBA" id="ARBA00022833"/>
    </source>
</evidence>
<dbReference type="GO" id="GO:0008270">
    <property type="term" value="F:zinc ion binding"/>
    <property type="evidence" value="ECO:0007669"/>
    <property type="project" value="UniProtKB-KW"/>
</dbReference>
<feature type="domain" description="C3HC-type" evidence="7">
    <location>
        <begin position="117"/>
        <end position="260"/>
    </location>
</feature>
<evidence type="ECO:0000313" key="10">
    <source>
        <dbReference type="Proteomes" id="UP000813461"/>
    </source>
</evidence>
<comment type="subcellular location">
    <subcellularLocation>
        <location evidence="1">Nucleus</location>
    </subcellularLocation>
</comment>
<dbReference type="EMBL" id="JAGMVJ010000002">
    <property type="protein sequence ID" value="KAH7093271.1"/>
    <property type="molecule type" value="Genomic_DNA"/>
</dbReference>
<evidence type="ECO:0000259" key="8">
    <source>
        <dbReference type="Pfam" id="PF08600"/>
    </source>
</evidence>
<dbReference type="InterPro" id="IPR013909">
    <property type="entry name" value="NuBaID_C"/>
</dbReference>
<evidence type="ECO:0000256" key="3">
    <source>
        <dbReference type="ARBA" id="ARBA00022771"/>
    </source>
</evidence>
<evidence type="ECO:0000256" key="6">
    <source>
        <dbReference type="SAM" id="MobiDB-lite"/>
    </source>
</evidence>
<dbReference type="PANTHER" id="PTHR15835:SF6">
    <property type="entry name" value="ZINC FINGER C3HC-TYPE PROTEIN 1"/>
    <property type="match status" value="1"/>
</dbReference>
<evidence type="ECO:0000256" key="1">
    <source>
        <dbReference type="ARBA" id="ARBA00004123"/>
    </source>
</evidence>
<keyword evidence="3" id="KW-0863">Zinc-finger</keyword>
<dbReference type="GO" id="GO:0005634">
    <property type="term" value="C:nucleus"/>
    <property type="evidence" value="ECO:0007669"/>
    <property type="project" value="UniProtKB-SubCell"/>
</dbReference>
<feature type="compositionally biased region" description="Basic residues" evidence="6">
    <location>
        <begin position="446"/>
        <end position="462"/>
    </location>
</feature>
<dbReference type="Pfam" id="PF07967">
    <property type="entry name" value="zf-C3HC"/>
    <property type="match status" value="1"/>
</dbReference>
<dbReference type="OrthoDB" id="2592092at2759"/>
<dbReference type="Proteomes" id="UP000813461">
    <property type="component" value="Unassembled WGS sequence"/>
</dbReference>
<dbReference type="Pfam" id="PF08600">
    <property type="entry name" value="NuBaID_C"/>
    <property type="match status" value="1"/>
</dbReference>
<accession>A0A8K0W2M1</accession>
<evidence type="ECO:0000259" key="7">
    <source>
        <dbReference type="Pfam" id="PF07967"/>
    </source>
</evidence>
<feature type="compositionally biased region" description="Low complexity" evidence="6">
    <location>
        <begin position="26"/>
        <end position="35"/>
    </location>
</feature>
<organism evidence="9 10">
    <name type="scientific">Paraphoma chrysanthemicola</name>
    <dbReference type="NCBI Taxonomy" id="798071"/>
    <lineage>
        <taxon>Eukaryota</taxon>
        <taxon>Fungi</taxon>
        <taxon>Dikarya</taxon>
        <taxon>Ascomycota</taxon>
        <taxon>Pezizomycotina</taxon>
        <taxon>Dothideomycetes</taxon>
        <taxon>Pleosporomycetidae</taxon>
        <taxon>Pleosporales</taxon>
        <taxon>Pleosporineae</taxon>
        <taxon>Phaeosphaeriaceae</taxon>
        <taxon>Paraphoma</taxon>
    </lineage>
</organism>
<feature type="compositionally biased region" description="Polar residues" evidence="6">
    <location>
        <begin position="36"/>
        <end position="47"/>
    </location>
</feature>
<keyword evidence="10" id="KW-1185">Reference proteome</keyword>
<feature type="region of interest" description="Disordered" evidence="6">
    <location>
        <begin position="26"/>
        <end position="117"/>
    </location>
</feature>
<dbReference type="PANTHER" id="PTHR15835">
    <property type="entry name" value="NUCLEAR-INTERACTING PARTNER OF ALK"/>
    <property type="match status" value="1"/>
</dbReference>
<dbReference type="AlphaFoldDB" id="A0A8K0W2M1"/>
<keyword evidence="2" id="KW-0479">Metal-binding</keyword>
<protein>
    <submittedName>
        <fullName evidence="9">C3HC zinc finger-like-domain-containing protein</fullName>
    </submittedName>
</protein>
<keyword evidence="5" id="KW-0539">Nucleus</keyword>
<feature type="domain" description="NuBaID C-terminal" evidence="8">
    <location>
        <begin position="296"/>
        <end position="373"/>
    </location>
</feature>
<feature type="compositionally biased region" description="Polar residues" evidence="6">
    <location>
        <begin position="60"/>
        <end position="77"/>
    </location>
</feature>
<feature type="compositionally biased region" description="Basic and acidic residues" evidence="6">
    <location>
        <begin position="428"/>
        <end position="445"/>
    </location>
</feature>
<dbReference type="InterPro" id="IPR012935">
    <property type="entry name" value="NuBaID_N"/>
</dbReference>
<sequence>MTDTQPALATTKRKFHKLVDSIAASTSTTSLASTLQDSNASSTSLAHPSSPEPPNKRPRSSNASMEQNRSVSSSQARIQALKDQLLTPRREGTVRVVGKATTTSTSTTPRKPPNFQPYSKEQFLSRVKTFADVKKWTTKPDAINEIEWAKRGWSCDTWNTVACKGGCEKRVAVKLRPKRKDASGKAIEMSEDLTADVDDKLVEKFRELIERGHAEDCLWRKRGCQEDVYHIPIASRATCSADLLARYQSFASISSDLPLLENITYPDPSVQEILKRVPSSLFGPGSAPSEPADIVAFTFALFGWSGVSESRISLATCDHCFQRLGLWLSSDTRLKEMSKKLDVPIETLRLNLLESHREHCPWKNAVTQANSTDGPIANMPAWQTLQFILLPKHRDSPQKTRHAQGHNRNVESVDIGSELEYPRGSMDSYHEDKDKEETEAIEGKWKRFKAKLKRTTSKKSLKSMRSVRSGKSRPGTAGTEKEGERG</sequence>
<keyword evidence="4" id="KW-0862">Zinc</keyword>
<evidence type="ECO:0000256" key="5">
    <source>
        <dbReference type="ARBA" id="ARBA00023242"/>
    </source>
</evidence>
<reference evidence="9" key="1">
    <citation type="journal article" date="2021" name="Nat. Commun.">
        <title>Genetic determinants of endophytism in the Arabidopsis root mycobiome.</title>
        <authorList>
            <person name="Mesny F."/>
            <person name="Miyauchi S."/>
            <person name="Thiergart T."/>
            <person name="Pickel B."/>
            <person name="Atanasova L."/>
            <person name="Karlsson M."/>
            <person name="Huettel B."/>
            <person name="Barry K.W."/>
            <person name="Haridas S."/>
            <person name="Chen C."/>
            <person name="Bauer D."/>
            <person name="Andreopoulos W."/>
            <person name="Pangilinan J."/>
            <person name="LaButti K."/>
            <person name="Riley R."/>
            <person name="Lipzen A."/>
            <person name="Clum A."/>
            <person name="Drula E."/>
            <person name="Henrissat B."/>
            <person name="Kohler A."/>
            <person name="Grigoriev I.V."/>
            <person name="Martin F.M."/>
            <person name="Hacquard S."/>
        </authorList>
    </citation>
    <scope>NUCLEOTIDE SEQUENCE</scope>
    <source>
        <strain evidence="9">MPI-SDFR-AT-0120</strain>
    </source>
</reference>
<evidence type="ECO:0000256" key="2">
    <source>
        <dbReference type="ARBA" id="ARBA00022723"/>
    </source>
</evidence>
<name>A0A8K0W2M1_9PLEO</name>
<proteinExistence type="predicted"/>